<feature type="region of interest" description="Disordered" evidence="1">
    <location>
        <begin position="571"/>
        <end position="603"/>
    </location>
</feature>
<keyword evidence="2" id="KW-0472">Membrane</keyword>
<protein>
    <submittedName>
        <fullName evidence="3">Uncharacterized protein</fullName>
    </submittedName>
</protein>
<keyword evidence="2" id="KW-1133">Transmembrane helix</keyword>
<evidence type="ECO:0000313" key="3">
    <source>
        <dbReference type="EMBL" id="KAK3936512.1"/>
    </source>
</evidence>
<sequence length="603" mass="65355">MVFSQVQQPPDSYQLFHRFGFPTPDGHTIDAVAVPARVNSELNSAYTIMIASTVVNVWAIVIAVGIYFYLGKNKPDAHPADHDKRVTGVSMSVWNKRASPPESLLDTLLYAREEVGEWWFWPLVLAIVVFWTAQLAAGILIPKEIFVGNAAPVAATSIYVPSQKFAEDDRLHQSAVYALDVPAALRAAGAALVANASVQAQVTISQPITLGMHSATEPIQRIEYSYKVDGTDMGLQHYPDLLLTVTGACTTDYTWRAASGTIAGTNYTADFYYPFANASQPVTKVSLYDGSAPTCNFFTGDISPTGPPSNITWGAVVSSVDRGSFSIGTDPWYLTTPSPTYNSTDPAALPNVVKGKRPALSCWQNDEWSFRGAKSDIAHLGPPELPGLGLSDGMQNILTRYLGTPKVVNVALRLNPSSLQSATTALGLGFDAGASSMENDLRRLVLAAYIATVNTLTDTTLYSQEQRQPGTAIPNIALDSNQVPLPGVGDFVVYSADVVTLSVKTLIIIPTVALASWILMMLLLHMTPLKQVGSMEVMALFQDLRRVHEYANIVIDKATKKSKWVFGIEDHHAKPPTADEEQGLPSPPLEKKTMEAPTEEKKD</sequence>
<organism evidence="3 4">
    <name type="scientific">Diplogelasinospora grovesii</name>
    <dbReference type="NCBI Taxonomy" id="303347"/>
    <lineage>
        <taxon>Eukaryota</taxon>
        <taxon>Fungi</taxon>
        <taxon>Dikarya</taxon>
        <taxon>Ascomycota</taxon>
        <taxon>Pezizomycotina</taxon>
        <taxon>Sordariomycetes</taxon>
        <taxon>Sordariomycetidae</taxon>
        <taxon>Sordariales</taxon>
        <taxon>Diplogelasinosporaceae</taxon>
        <taxon>Diplogelasinospora</taxon>
    </lineage>
</organism>
<evidence type="ECO:0000256" key="1">
    <source>
        <dbReference type="SAM" id="MobiDB-lite"/>
    </source>
</evidence>
<evidence type="ECO:0000313" key="4">
    <source>
        <dbReference type="Proteomes" id="UP001303473"/>
    </source>
</evidence>
<comment type="caution">
    <text evidence="3">The sequence shown here is derived from an EMBL/GenBank/DDBJ whole genome shotgun (WGS) entry which is preliminary data.</text>
</comment>
<keyword evidence="4" id="KW-1185">Reference proteome</keyword>
<feature type="compositionally biased region" description="Basic and acidic residues" evidence="1">
    <location>
        <begin position="589"/>
        <end position="603"/>
    </location>
</feature>
<name>A0AAN6S0C6_9PEZI</name>
<feature type="transmembrane region" description="Helical" evidence="2">
    <location>
        <begin position="118"/>
        <end position="141"/>
    </location>
</feature>
<feature type="transmembrane region" description="Helical" evidence="2">
    <location>
        <begin position="45"/>
        <end position="70"/>
    </location>
</feature>
<keyword evidence="2" id="KW-0812">Transmembrane</keyword>
<dbReference type="EMBL" id="MU853881">
    <property type="protein sequence ID" value="KAK3936512.1"/>
    <property type="molecule type" value="Genomic_DNA"/>
</dbReference>
<reference evidence="4" key="1">
    <citation type="journal article" date="2023" name="Mol. Phylogenet. Evol.">
        <title>Genome-scale phylogeny and comparative genomics of the fungal order Sordariales.</title>
        <authorList>
            <person name="Hensen N."/>
            <person name="Bonometti L."/>
            <person name="Westerberg I."/>
            <person name="Brannstrom I.O."/>
            <person name="Guillou S."/>
            <person name="Cros-Aarteil S."/>
            <person name="Calhoun S."/>
            <person name="Haridas S."/>
            <person name="Kuo A."/>
            <person name="Mondo S."/>
            <person name="Pangilinan J."/>
            <person name="Riley R."/>
            <person name="LaButti K."/>
            <person name="Andreopoulos B."/>
            <person name="Lipzen A."/>
            <person name="Chen C."/>
            <person name="Yan M."/>
            <person name="Daum C."/>
            <person name="Ng V."/>
            <person name="Clum A."/>
            <person name="Steindorff A."/>
            <person name="Ohm R.A."/>
            <person name="Martin F."/>
            <person name="Silar P."/>
            <person name="Natvig D.O."/>
            <person name="Lalanne C."/>
            <person name="Gautier V."/>
            <person name="Ament-Velasquez S.L."/>
            <person name="Kruys A."/>
            <person name="Hutchinson M.I."/>
            <person name="Powell A.J."/>
            <person name="Barry K."/>
            <person name="Miller A.N."/>
            <person name="Grigoriev I.V."/>
            <person name="Debuchy R."/>
            <person name="Gladieux P."/>
            <person name="Hiltunen Thoren M."/>
            <person name="Johannesson H."/>
        </authorList>
    </citation>
    <scope>NUCLEOTIDE SEQUENCE [LARGE SCALE GENOMIC DNA]</scope>
    <source>
        <strain evidence="4">CBS 340.73</strain>
    </source>
</reference>
<gene>
    <name evidence="3" type="ORF">QBC46DRAFT_296074</name>
</gene>
<proteinExistence type="predicted"/>
<accession>A0AAN6S0C6</accession>
<dbReference type="AlphaFoldDB" id="A0AAN6S0C6"/>
<evidence type="ECO:0000256" key="2">
    <source>
        <dbReference type="SAM" id="Phobius"/>
    </source>
</evidence>
<dbReference type="Proteomes" id="UP001303473">
    <property type="component" value="Unassembled WGS sequence"/>
</dbReference>